<dbReference type="GO" id="GO:0016705">
    <property type="term" value="F:oxidoreductase activity, acting on paired donors, with incorporation or reduction of molecular oxygen"/>
    <property type="evidence" value="ECO:0007669"/>
    <property type="project" value="InterPro"/>
</dbReference>
<comment type="similarity">
    <text evidence="4">Belongs to the cytochrome P450 family.</text>
</comment>
<proteinExistence type="inferred from homology"/>
<gene>
    <name evidence="16" type="ORF">K435DRAFT_689492</name>
</gene>
<dbReference type="GO" id="GO:0004497">
    <property type="term" value="F:monooxygenase activity"/>
    <property type="evidence" value="ECO:0007669"/>
    <property type="project" value="UniProtKB-KW"/>
</dbReference>
<dbReference type="CDD" id="cd11065">
    <property type="entry name" value="CYP64-like"/>
    <property type="match status" value="1"/>
</dbReference>
<evidence type="ECO:0000256" key="10">
    <source>
        <dbReference type="ARBA" id="ARBA00023004"/>
    </source>
</evidence>
<evidence type="ECO:0000256" key="4">
    <source>
        <dbReference type="ARBA" id="ARBA00010617"/>
    </source>
</evidence>
<evidence type="ECO:0000256" key="13">
    <source>
        <dbReference type="ARBA" id="ARBA00023180"/>
    </source>
</evidence>
<dbReference type="PANTHER" id="PTHR46300:SF2">
    <property type="entry name" value="CYTOCHROME P450 MONOOXYGENASE ALNH-RELATED"/>
    <property type="match status" value="1"/>
</dbReference>
<evidence type="ECO:0000313" key="16">
    <source>
        <dbReference type="EMBL" id="THU83491.1"/>
    </source>
</evidence>
<dbReference type="Pfam" id="PF00067">
    <property type="entry name" value="p450"/>
    <property type="match status" value="1"/>
</dbReference>
<evidence type="ECO:0000256" key="9">
    <source>
        <dbReference type="ARBA" id="ARBA00023002"/>
    </source>
</evidence>
<evidence type="ECO:0000256" key="8">
    <source>
        <dbReference type="ARBA" id="ARBA00022989"/>
    </source>
</evidence>
<evidence type="ECO:0000256" key="12">
    <source>
        <dbReference type="ARBA" id="ARBA00023136"/>
    </source>
</evidence>
<dbReference type="InterPro" id="IPR001128">
    <property type="entry name" value="Cyt_P450"/>
</dbReference>
<keyword evidence="6 15" id="KW-0812">Transmembrane</keyword>
<evidence type="ECO:0000313" key="17">
    <source>
        <dbReference type="Proteomes" id="UP000297245"/>
    </source>
</evidence>
<dbReference type="GO" id="GO:0020037">
    <property type="term" value="F:heme binding"/>
    <property type="evidence" value="ECO:0007669"/>
    <property type="project" value="InterPro"/>
</dbReference>
<keyword evidence="17" id="KW-1185">Reference proteome</keyword>
<dbReference type="OrthoDB" id="2789670at2759"/>
<organism evidence="16 17">
    <name type="scientific">Dendrothele bispora (strain CBS 962.96)</name>
    <dbReference type="NCBI Taxonomy" id="1314807"/>
    <lineage>
        <taxon>Eukaryota</taxon>
        <taxon>Fungi</taxon>
        <taxon>Dikarya</taxon>
        <taxon>Basidiomycota</taxon>
        <taxon>Agaricomycotina</taxon>
        <taxon>Agaricomycetes</taxon>
        <taxon>Agaricomycetidae</taxon>
        <taxon>Agaricales</taxon>
        <taxon>Agaricales incertae sedis</taxon>
        <taxon>Dendrothele</taxon>
    </lineage>
</organism>
<feature type="binding site" description="axial binding residue" evidence="14">
    <location>
        <position position="447"/>
    </location>
    <ligand>
        <name>heme</name>
        <dbReference type="ChEBI" id="CHEBI:30413"/>
    </ligand>
    <ligandPart>
        <name>Fe</name>
        <dbReference type="ChEBI" id="CHEBI:18248"/>
    </ligandPart>
</feature>
<protein>
    <submittedName>
        <fullName evidence="16">Cytochrome P450</fullName>
    </submittedName>
</protein>
<keyword evidence="8 15" id="KW-1133">Transmembrane helix</keyword>
<dbReference type="Proteomes" id="UP000297245">
    <property type="component" value="Unassembled WGS sequence"/>
</dbReference>
<dbReference type="EMBL" id="ML179660">
    <property type="protein sequence ID" value="THU83491.1"/>
    <property type="molecule type" value="Genomic_DNA"/>
</dbReference>
<dbReference type="InterPro" id="IPR050364">
    <property type="entry name" value="Cytochrome_P450_fung"/>
</dbReference>
<accession>A0A4S8L517</accession>
<keyword evidence="13" id="KW-0325">Glycoprotein</keyword>
<comment type="subcellular location">
    <subcellularLocation>
        <location evidence="2">Membrane</location>
        <topology evidence="2">Single-pass membrane protein</topology>
    </subcellularLocation>
</comment>
<evidence type="ECO:0000256" key="15">
    <source>
        <dbReference type="SAM" id="Phobius"/>
    </source>
</evidence>
<comment type="cofactor">
    <cofactor evidence="1 14">
        <name>heme</name>
        <dbReference type="ChEBI" id="CHEBI:30413"/>
    </cofactor>
</comment>
<dbReference type="Gene3D" id="1.10.630.10">
    <property type="entry name" value="Cytochrome P450"/>
    <property type="match status" value="1"/>
</dbReference>
<evidence type="ECO:0000256" key="7">
    <source>
        <dbReference type="ARBA" id="ARBA00022723"/>
    </source>
</evidence>
<sequence length="521" mass="59666">MYYLPFLNDPEGASSWLPWLGLCAVGLALYGALWPKNQPTYPPGPKPLPFIGNIPQLSIVRPWLRFTEWGKQYGDIVHITAFGYHIVIVNSFSAINDILDKRSRIFSDRPRLRFMSFLNGDLFIPMMPYGDTWRKHRGLLHQKFRTGELSIFRTMEFARAHEMVKRFMTKPDDFFVHVKNYTGGVTMHVAYGYRPSEGRDHILEKADEVTHFFTDNLIKATIMQLFPAFHRILEWLPGTGYNEWGFQARKMVDEVLDLPFKFVENEISKGTAQPSFTSDQLDKVGGLRGTELEHSHKWIKEVAGNIYIAGTDTMYAALLSFIQSMVLHQDAQKKAQIEIDRVIGHERLPEFSDRESLPYVEALYRELLRYRPVTPLGVPHAGTEDTFYSGYYLPEKVVVIPNIWAMTRDERVYSDPDKFLPERFLTSEGKLNGDNIPLTYGFGRRACVGRPLAEDTLWIAIVLTLATCNITKKTDENGQIVDVQDVFPDNLISTPLPFDCSIKPRSAAKKKLTEIVDVNIS</sequence>
<keyword evidence="7 14" id="KW-0479">Metal-binding</keyword>
<evidence type="ECO:0000256" key="14">
    <source>
        <dbReference type="PIRSR" id="PIRSR602401-1"/>
    </source>
</evidence>
<keyword evidence="5 14" id="KW-0349">Heme</keyword>
<evidence type="ECO:0000256" key="11">
    <source>
        <dbReference type="ARBA" id="ARBA00023033"/>
    </source>
</evidence>
<keyword evidence="9" id="KW-0560">Oxidoreductase</keyword>
<dbReference type="InterPro" id="IPR002401">
    <property type="entry name" value="Cyt_P450_E_grp-I"/>
</dbReference>
<evidence type="ECO:0000256" key="5">
    <source>
        <dbReference type="ARBA" id="ARBA00022617"/>
    </source>
</evidence>
<evidence type="ECO:0000256" key="3">
    <source>
        <dbReference type="ARBA" id="ARBA00005179"/>
    </source>
</evidence>
<name>A0A4S8L517_DENBC</name>
<dbReference type="GO" id="GO:0005506">
    <property type="term" value="F:iron ion binding"/>
    <property type="evidence" value="ECO:0007669"/>
    <property type="project" value="InterPro"/>
</dbReference>
<dbReference type="PRINTS" id="PR00463">
    <property type="entry name" value="EP450I"/>
</dbReference>
<evidence type="ECO:0000256" key="2">
    <source>
        <dbReference type="ARBA" id="ARBA00004167"/>
    </source>
</evidence>
<dbReference type="PANTHER" id="PTHR46300">
    <property type="entry name" value="P450, PUTATIVE (EUROFUNG)-RELATED-RELATED"/>
    <property type="match status" value="1"/>
</dbReference>
<keyword evidence="10 14" id="KW-0408">Iron</keyword>
<dbReference type="SUPFAM" id="SSF48264">
    <property type="entry name" value="Cytochrome P450"/>
    <property type="match status" value="1"/>
</dbReference>
<reference evidence="16 17" key="1">
    <citation type="journal article" date="2019" name="Nat. Ecol. Evol.">
        <title>Megaphylogeny resolves global patterns of mushroom evolution.</title>
        <authorList>
            <person name="Varga T."/>
            <person name="Krizsan K."/>
            <person name="Foldi C."/>
            <person name="Dima B."/>
            <person name="Sanchez-Garcia M."/>
            <person name="Sanchez-Ramirez S."/>
            <person name="Szollosi G.J."/>
            <person name="Szarkandi J.G."/>
            <person name="Papp V."/>
            <person name="Albert L."/>
            <person name="Andreopoulos W."/>
            <person name="Angelini C."/>
            <person name="Antonin V."/>
            <person name="Barry K.W."/>
            <person name="Bougher N.L."/>
            <person name="Buchanan P."/>
            <person name="Buyck B."/>
            <person name="Bense V."/>
            <person name="Catcheside P."/>
            <person name="Chovatia M."/>
            <person name="Cooper J."/>
            <person name="Damon W."/>
            <person name="Desjardin D."/>
            <person name="Finy P."/>
            <person name="Geml J."/>
            <person name="Haridas S."/>
            <person name="Hughes K."/>
            <person name="Justo A."/>
            <person name="Karasinski D."/>
            <person name="Kautmanova I."/>
            <person name="Kiss B."/>
            <person name="Kocsube S."/>
            <person name="Kotiranta H."/>
            <person name="LaButti K.M."/>
            <person name="Lechner B.E."/>
            <person name="Liimatainen K."/>
            <person name="Lipzen A."/>
            <person name="Lukacs Z."/>
            <person name="Mihaltcheva S."/>
            <person name="Morgado L.N."/>
            <person name="Niskanen T."/>
            <person name="Noordeloos M.E."/>
            <person name="Ohm R.A."/>
            <person name="Ortiz-Santana B."/>
            <person name="Ovrebo C."/>
            <person name="Racz N."/>
            <person name="Riley R."/>
            <person name="Savchenko A."/>
            <person name="Shiryaev A."/>
            <person name="Soop K."/>
            <person name="Spirin V."/>
            <person name="Szebenyi C."/>
            <person name="Tomsovsky M."/>
            <person name="Tulloss R.E."/>
            <person name="Uehling J."/>
            <person name="Grigoriev I.V."/>
            <person name="Vagvolgyi C."/>
            <person name="Papp T."/>
            <person name="Martin F.M."/>
            <person name="Miettinen O."/>
            <person name="Hibbett D.S."/>
            <person name="Nagy L.G."/>
        </authorList>
    </citation>
    <scope>NUCLEOTIDE SEQUENCE [LARGE SCALE GENOMIC DNA]</scope>
    <source>
        <strain evidence="16 17">CBS 962.96</strain>
    </source>
</reference>
<keyword evidence="11" id="KW-0503">Monooxygenase</keyword>
<comment type="pathway">
    <text evidence="3">Secondary metabolite biosynthesis.</text>
</comment>
<dbReference type="GO" id="GO:0016020">
    <property type="term" value="C:membrane"/>
    <property type="evidence" value="ECO:0007669"/>
    <property type="project" value="UniProtKB-SubCell"/>
</dbReference>
<dbReference type="AlphaFoldDB" id="A0A4S8L517"/>
<keyword evidence="12 15" id="KW-0472">Membrane</keyword>
<dbReference type="InterPro" id="IPR036396">
    <property type="entry name" value="Cyt_P450_sf"/>
</dbReference>
<evidence type="ECO:0000256" key="6">
    <source>
        <dbReference type="ARBA" id="ARBA00022692"/>
    </source>
</evidence>
<evidence type="ECO:0000256" key="1">
    <source>
        <dbReference type="ARBA" id="ARBA00001971"/>
    </source>
</evidence>
<feature type="transmembrane region" description="Helical" evidence="15">
    <location>
        <begin position="16"/>
        <end position="35"/>
    </location>
</feature>